<protein>
    <submittedName>
        <fullName evidence="2">Uncharacterized protein</fullName>
    </submittedName>
</protein>
<feature type="compositionally biased region" description="Acidic residues" evidence="1">
    <location>
        <begin position="371"/>
        <end position="381"/>
    </location>
</feature>
<sequence>MHRRLSTRSLPTTVNPPTPQGPCTVTQIRHWALRLGNQWTRSSISNWRDHCSSESPSTSSHKIRNRNLYMHCVLAVYTGLTPDAIAKRLNHILGLELCPDVVEFAHQKMKWNGMLERVRRKGPKHRWIMQSMERLSFVEPDTENSYRSASKPREYVFATPSDVHTLCLSEVSTAPPSPPPEPPTRNQRRAQARARSARSPNFTTRRWACKPMWVWLWIVQHRCRIKYIQDGEWQWENPMRRNIWHLKSAYEKPSMPPSSPSEDEKPSVESANGMELSDGSLDGREMRDESSSGRGLNDGSASEREMSGDESASGNRLNDDDDGSVSARETDRETSSPPSSAGQSEIDDRPMSESVRAASTAGSDVDSMDGLAEEMDAMLGI</sequence>
<dbReference type="EMBL" id="JAGHQL010000206">
    <property type="protein sequence ID" value="KAH0536427.1"/>
    <property type="molecule type" value="Genomic_DNA"/>
</dbReference>
<dbReference type="Proteomes" id="UP000698800">
    <property type="component" value="Unassembled WGS sequence"/>
</dbReference>
<keyword evidence="3" id="KW-1185">Reference proteome</keyword>
<reference evidence="2" key="1">
    <citation type="submission" date="2021-03" db="EMBL/GenBank/DDBJ databases">
        <title>Comparative genomics and phylogenomic investigation of the class Geoglossomycetes provide insights into ecological specialization and systematics.</title>
        <authorList>
            <person name="Melie T."/>
            <person name="Pirro S."/>
            <person name="Miller A.N."/>
            <person name="Quandt A."/>
        </authorList>
    </citation>
    <scope>NUCLEOTIDE SEQUENCE</scope>
    <source>
        <strain evidence="2">GBOQ0MN5Z8</strain>
    </source>
</reference>
<organism evidence="2 3">
    <name type="scientific">Glutinoglossum americanum</name>
    <dbReference type="NCBI Taxonomy" id="1670608"/>
    <lineage>
        <taxon>Eukaryota</taxon>
        <taxon>Fungi</taxon>
        <taxon>Dikarya</taxon>
        <taxon>Ascomycota</taxon>
        <taxon>Pezizomycotina</taxon>
        <taxon>Geoglossomycetes</taxon>
        <taxon>Geoglossales</taxon>
        <taxon>Geoglossaceae</taxon>
        <taxon>Glutinoglossum</taxon>
    </lineage>
</organism>
<feature type="compositionally biased region" description="Basic residues" evidence="1">
    <location>
        <begin position="186"/>
        <end position="196"/>
    </location>
</feature>
<feature type="compositionally biased region" description="Basic and acidic residues" evidence="1">
    <location>
        <begin position="281"/>
        <end position="291"/>
    </location>
</feature>
<accession>A0A9P8L036</accession>
<evidence type="ECO:0000313" key="3">
    <source>
        <dbReference type="Proteomes" id="UP000698800"/>
    </source>
</evidence>
<proteinExistence type="predicted"/>
<feature type="region of interest" description="Disordered" evidence="1">
    <location>
        <begin position="1"/>
        <end position="21"/>
    </location>
</feature>
<name>A0A9P8L036_9PEZI</name>
<evidence type="ECO:0000313" key="2">
    <source>
        <dbReference type="EMBL" id="KAH0536427.1"/>
    </source>
</evidence>
<dbReference type="OrthoDB" id="5417202at2759"/>
<evidence type="ECO:0000256" key="1">
    <source>
        <dbReference type="SAM" id="MobiDB-lite"/>
    </source>
</evidence>
<feature type="region of interest" description="Disordered" evidence="1">
    <location>
        <begin position="170"/>
        <end position="201"/>
    </location>
</feature>
<comment type="caution">
    <text evidence="2">The sequence shown here is derived from an EMBL/GenBank/DDBJ whole genome shotgun (WGS) entry which is preliminary data.</text>
</comment>
<gene>
    <name evidence="2" type="ORF">FGG08_006696</name>
</gene>
<feature type="region of interest" description="Disordered" evidence="1">
    <location>
        <begin position="251"/>
        <end position="381"/>
    </location>
</feature>
<dbReference type="AlphaFoldDB" id="A0A9P8L036"/>